<evidence type="ECO:0000256" key="5">
    <source>
        <dbReference type="ARBA" id="ARBA00019222"/>
    </source>
</evidence>
<evidence type="ECO:0000313" key="12">
    <source>
        <dbReference type="EMBL" id="EHY59108.1"/>
    </source>
</evidence>
<dbReference type="STRING" id="858893.H6C5W2"/>
<keyword evidence="7" id="KW-0999">Mitochondrion inner membrane</keyword>
<gene>
    <name evidence="12" type="ORF">HMPREF1120_07107</name>
</gene>
<dbReference type="OMA" id="MAIFQSK"/>
<dbReference type="InParanoid" id="H6C5W2"/>
<evidence type="ECO:0000256" key="7">
    <source>
        <dbReference type="ARBA" id="ARBA00022792"/>
    </source>
</evidence>
<feature type="transmembrane region" description="Helical" evidence="11">
    <location>
        <begin position="69"/>
        <end position="93"/>
    </location>
</feature>
<dbReference type="RefSeq" id="XP_009159569.1">
    <property type="nucleotide sequence ID" value="XM_009161321.1"/>
</dbReference>
<comment type="subcellular location">
    <subcellularLocation>
        <location evidence="2">Mitochondrion inner membrane</location>
        <topology evidence="2">Single-pass membrane protein</topology>
    </subcellularLocation>
</comment>
<dbReference type="GO" id="GO:0005743">
    <property type="term" value="C:mitochondrial inner membrane"/>
    <property type="evidence" value="ECO:0007669"/>
    <property type="project" value="UniProtKB-SubCell"/>
</dbReference>
<dbReference type="GO" id="GO:0033617">
    <property type="term" value="P:mitochondrial respiratory chain complex IV assembly"/>
    <property type="evidence" value="ECO:0007669"/>
    <property type="project" value="TreeGrafter"/>
</dbReference>
<evidence type="ECO:0000256" key="1">
    <source>
        <dbReference type="ARBA" id="ARBA00002490"/>
    </source>
</evidence>
<dbReference type="Proteomes" id="UP000007304">
    <property type="component" value="Unassembled WGS sequence"/>
</dbReference>
<reference evidence="12" key="1">
    <citation type="submission" date="2011-07" db="EMBL/GenBank/DDBJ databases">
        <title>The Genome Sequence of Exophiala (Wangiella) dermatitidis NIH/UT8656.</title>
        <authorList>
            <consortium name="The Broad Institute Genome Sequencing Platform"/>
            <person name="Cuomo C."/>
            <person name="Wang Z."/>
            <person name="Hunicke-Smith S."/>
            <person name="Szanislo P.J."/>
            <person name="Earl A."/>
            <person name="Young S.K."/>
            <person name="Zeng Q."/>
            <person name="Gargeya S."/>
            <person name="Fitzgerald M."/>
            <person name="Haas B."/>
            <person name="Abouelleil A."/>
            <person name="Alvarado L."/>
            <person name="Arachchi H.M."/>
            <person name="Berlin A."/>
            <person name="Brown A."/>
            <person name="Chapman S.B."/>
            <person name="Chen Z."/>
            <person name="Dunbar C."/>
            <person name="Freedman E."/>
            <person name="Gearin G."/>
            <person name="Gellesch M."/>
            <person name="Goldberg J."/>
            <person name="Griggs A."/>
            <person name="Gujja S."/>
            <person name="Heiman D."/>
            <person name="Howarth C."/>
            <person name="Larson L."/>
            <person name="Lui A."/>
            <person name="MacDonald P.J.P."/>
            <person name="Montmayeur A."/>
            <person name="Murphy C."/>
            <person name="Neiman D."/>
            <person name="Pearson M."/>
            <person name="Priest M."/>
            <person name="Roberts A."/>
            <person name="Saif S."/>
            <person name="Shea T."/>
            <person name="Shenoy N."/>
            <person name="Sisk P."/>
            <person name="Stolte C."/>
            <person name="Sykes S."/>
            <person name="Wortman J."/>
            <person name="Nusbaum C."/>
            <person name="Birren B."/>
        </authorList>
    </citation>
    <scope>NUCLEOTIDE SEQUENCE</scope>
    <source>
        <strain evidence="12">NIH/UT8656</strain>
    </source>
</reference>
<dbReference type="eggNOG" id="ENOG502S9GT">
    <property type="taxonomic scope" value="Eukaryota"/>
</dbReference>
<evidence type="ECO:0000256" key="11">
    <source>
        <dbReference type="SAM" id="Phobius"/>
    </source>
</evidence>
<dbReference type="OrthoDB" id="5516033at2759"/>
<dbReference type="HOGENOM" id="CLU_131611_2_0_1"/>
<keyword evidence="6 11" id="KW-0812">Transmembrane</keyword>
<keyword evidence="8 11" id="KW-1133">Transmembrane helix</keyword>
<dbReference type="EMBL" id="JH226135">
    <property type="protein sequence ID" value="EHY59108.1"/>
    <property type="molecule type" value="Genomic_DNA"/>
</dbReference>
<evidence type="ECO:0000256" key="2">
    <source>
        <dbReference type="ARBA" id="ARBA00004434"/>
    </source>
</evidence>
<dbReference type="PANTHER" id="PTHR17130">
    <property type="entry name" value="MITOCHONDRIAL OUTER MEMBRANE PROTEIN 25"/>
    <property type="match status" value="1"/>
</dbReference>
<dbReference type="GeneID" id="20311746"/>
<evidence type="ECO:0000313" key="13">
    <source>
        <dbReference type="Proteomes" id="UP000007304"/>
    </source>
</evidence>
<keyword evidence="10 11" id="KW-0472">Membrane</keyword>
<protein>
    <recommendedName>
        <fullName evidence="4">Cytochrome c oxidase assembly protein COX16, mitochondrial</fullName>
    </recommendedName>
    <alternativeName>
        <fullName evidence="5">Cytochrome c oxidase assembly protein cox16, mitochondrial</fullName>
    </alternativeName>
</protein>
<keyword evidence="9" id="KW-0496">Mitochondrion</keyword>
<sequence length="172" mass="19863">MPSAWTTTVHLHCLDCSTGILPPSHHLVYTTPIMAIFQSKPFRSSRTQGKDLWERLSAIYRQKIAKNPFLFFGLPFMSLMVGASFLLTPAAALRYEKHDRKNRQLTDSEKLELGLKGGVLGEGNLTYNPRRRKVLKGELNERDEYYRLMAKDLDNWEQKRVERLKGEPDGRL</sequence>
<keyword evidence="13" id="KW-1185">Reference proteome</keyword>
<accession>H6C5W2</accession>
<dbReference type="AlphaFoldDB" id="H6C5W2"/>
<evidence type="ECO:0000256" key="3">
    <source>
        <dbReference type="ARBA" id="ARBA00008370"/>
    </source>
</evidence>
<evidence type="ECO:0000256" key="9">
    <source>
        <dbReference type="ARBA" id="ARBA00023128"/>
    </source>
</evidence>
<dbReference type="InterPro" id="IPR020164">
    <property type="entry name" value="Cyt_c_Oxase_assmbl_COX16"/>
</dbReference>
<evidence type="ECO:0000256" key="6">
    <source>
        <dbReference type="ARBA" id="ARBA00022692"/>
    </source>
</evidence>
<dbReference type="PANTHER" id="PTHR17130:SF14">
    <property type="entry name" value="CYTOCHROME C OXIDASE ASSEMBLY PROTEIN COX16 HOMOLOG, MITOCHONDRIAL"/>
    <property type="match status" value="1"/>
</dbReference>
<proteinExistence type="inferred from homology"/>
<comment type="similarity">
    <text evidence="3">Belongs to the COX16 family.</text>
</comment>
<evidence type="ECO:0000256" key="8">
    <source>
        <dbReference type="ARBA" id="ARBA00022989"/>
    </source>
</evidence>
<dbReference type="VEuPathDB" id="FungiDB:HMPREF1120_07107"/>
<name>H6C5W2_EXODN</name>
<organism evidence="12 13">
    <name type="scientific">Exophiala dermatitidis (strain ATCC 34100 / CBS 525.76 / NIH/UT8656)</name>
    <name type="common">Black yeast</name>
    <name type="synonym">Wangiella dermatitidis</name>
    <dbReference type="NCBI Taxonomy" id="858893"/>
    <lineage>
        <taxon>Eukaryota</taxon>
        <taxon>Fungi</taxon>
        <taxon>Dikarya</taxon>
        <taxon>Ascomycota</taxon>
        <taxon>Pezizomycotina</taxon>
        <taxon>Eurotiomycetes</taxon>
        <taxon>Chaetothyriomycetidae</taxon>
        <taxon>Chaetothyriales</taxon>
        <taxon>Herpotrichiellaceae</taxon>
        <taxon>Exophiala</taxon>
    </lineage>
</organism>
<dbReference type="FunCoup" id="H6C5W2">
    <property type="interactions" value="132"/>
</dbReference>
<evidence type="ECO:0000256" key="4">
    <source>
        <dbReference type="ARBA" id="ARBA00015368"/>
    </source>
</evidence>
<evidence type="ECO:0000256" key="10">
    <source>
        <dbReference type="ARBA" id="ARBA00023136"/>
    </source>
</evidence>
<dbReference type="Pfam" id="PF14138">
    <property type="entry name" value="COX16"/>
    <property type="match status" value="1"/>
</dbReference>
<comment type="function">
    <text evidence="1">Required for the assembly of the mitochondrial respiratory chain complex IV (CIV), also known as cytochrome c oxidase. May participate in merging the COX1 and COX2 assembly lines.</text>
</comment>